<feature type="transmembrane region" description="Helical" evidence="8">
    <location>
        <begin position="258"/>
        <end position="283"/>
    </location>
</feature>
<comment type="caution">
    <text evidence="10">The sequence shown here is derived from an EMBL/GenBank/DDBJ whole genome shotgun (WGS) entry which is preliminary data.</text>
</comment>
<keyword evidence="11" id="KW-1185">Reference proteome</keyword>
<gene>
    <name evidence="10" type="ORF">EXN75_08655</name>
</gene>
<reference evidence="10 11" key="1">
    <citation type="submission" date="2019-02" db="EMBL/GenBank/DDBJ databases">
        <title>Draft Genome Sequence of the Prevotella sp. BCRC 81118, Isolated from Human Feces.</title>
        <authorList>
            <person name="Huang C.-H."/>
        </authorList>
    </citation>
    <scope>NUCLEOTIDE SEQUENCE [LARGE SCALE GENOMIC DNA]</scope>
    <source>
        <strain evidence="10 11">BCRC 81118</strain>
    </source>
</reference>
<dbReference type="AlphaFoldDB" id="A0A4Y8VJI4"/>
<dbReference type="GO" id="GO:0016763">
    <property type="term" value="F:pentosyltransferase activity"/>
    <property type="evidence" value="ECO:0007669"/>
    <property type="project" value="TreeGrafter"/>
</dbReference>
<feature type="transmembrane region" description="Helical" evidence="8">
    <location>
        <begin position="435"/>
        <end position="454"/>
    </location>
</feature>
<dbReference type="PANTHER" id="PTHR33908:SF3">
    <property type="entry name" value="UNDECAPRENYL PHOSPHATE-ALPHA-4-AMINO-4-DEOXY-L-ARABINOSE ARABINOSYL TRANSFERASE"/>
    <property type="match status" value="1"/>
</dbReference>
<feature type="transmembrane region" description="Helical" evidence="8">
    <location>
        <begin position="411"/>
        <end position="428"/>
    </location>
</feature>
<evidence type="ECO:0000256" key="4">
    <source>
        <dbReference type="ARBA" id="ARBA00022679"/>
    </source>
</evidence>
<name>A0A4Y8VJI4_9BACT</name>
<dbReference type="Proteomes" id="UP000297872">
    <property type="component" value="Unassembled WGS sequence"/>
</dbReference>
<evidence type="ECO:0000256" key="6">
    <source>
        <dbReference type="ARBA" id="ARBA00022989"/>
    </source>
</evidence>
<evidence type="ECO:0000259" key="9">
    <source>
        <dbReference type="Pfam" id="PF13231"/>
    </source>
</evidence>
<accession>A0A4Y8VJI4</accession>
<evidence type="ECO:0000313" key="11">
    <source>
        <dbReference type="Proteomes" id="UP000297872"/>
    </source>
</evidence>
<proteinExistence type="predicted"/>
<feature type="domain" description="Glycosyltransferase RgtA/B/C/D-like" evidence="9">
    <location>
        <begin position="63"/>
        <end position="221"/>
    </location>
</feature>
<dbReference type="Pfam" id="PF13231">
    <property type="entry name" value="PMT_2"/>
    <property type="match status" value="1"/>
</dbReference>
<organism evidence="10 11">
    <name type="scientific">Segatella hominis</name>
    <dbReference type="NCBI Taxonomy" id="2518605"/>
    <lineage>
        <taxon>Bacteria</taxon>
        <taxon>Pseudomonadati</taxon>
        <taxon>Bacteroidota</taxon>
        <taxon>Bacteroidia</taxon>
        <taxon>Bacteroidales</taxon>
        <taxon>Prevotellaceae</taxon>
        <taxon>Segatella</taxon>
    </lineage>
</organism>
<dbReference type="EMBL" id="SGVY01000019">
    <property type="protein sequence ID" value="TFH80588.1"/>
    <property type="molecule type" value="Genomic_DNA"/>
</dbReference>
<evidence type="ECO:0000256" key="1">
    <source>
        <dbReference type="ARBA" id="ARBA00004651"/>
    </source>
</evidence>
<keyword evidence="3 10" id="KW-0328">Glycosyltransferase</keyword>
<protein>
    <submittedName>
        <fullName evidence="10">Dolichyl-phosphate-mannose--protein mannosyltransferase</fullName>
    </submittedName>
</protein>
<dbReference type="RefSeq" id="WP_134843488.1">
    <property type="nucleotide sequence ID" value="NZ_SGVY01000019.1"/>
</dbReference>
<sequence>MNIKYNKALWIVTILAIVMLIPFLGLTDFNTKGEPREAVVAYTMLEHGNWILPINNGGDIPYKPPFFHWCIAFFSLFAGHVSEFTSRLPSAVSLILMTIGGFIFFAKRKDTQTSLITAILTLTAFEVHRAGINCRVDMVNTAFMVGAMYLLYRWWEKGKHQLPWLAILCMSGATLTKGPVGIILPCFVMGVFMLTQRENFWGIVWRMAATAVLSLIIPFCWYYAAYLQGGNEFLELVKEENIDRFMGKMAYESHENPAWYNLLTLISGWLPYTLLLLFSLFILPWKKFSKSKFVENAKKATPLQVFTWLAFLLVLFFYCIPKSKRSVYLLPCYPFMAYLIAEYIVWMMKEKMGAFKVYAGVIASLAILLIVARIAVLCSLIPDTIFHGRHAAENAAMLHALEKGPQSIAEGIGYLFFILCIYGIYATFQSLRRNHTGSIVGHTLITIISLFLILDSTLQPTVLNTKADKRWAPVIEKKFDTSKLYSYISIDMLHFFSLNFYLGDKIQQFDKTLPQDGIVMVSNDDIQIFTEKYGRNYTFEKVWEIPRTAETRCPVGFYRFVKTSANLACN</sequence>
<feature type="transmembrane region" description="Helical" evidence="8">
    <location>
        <begin position="303"/>
        <end position="320"/>
    </location>
</feature>
<dbReference type="GO" id="GO:0009103">
    <property type="term" value="P:lipopolysaccharide biosynthetic process"/>
    <property type="evidence" value="ECO:0007669"/>
    <property type="project" value="UniProtKB-ARBA"/>
</dbReference>
<dbReference type="InterPro" id="IPR038731">
    <property type="entry name" value="RgtA/B/C-like"/>
</dbReference>
<evidence type="ECO:0000313" key="10">
    <source>
        <dbReference type="EMBL" id="TFH80588.1"/>
    </source>
</evidence>
<feature type="transmembrane region" description="Helical" evidence="8">
    <location>
        <begin position="138"/>
        <end position="155"/>
    </location>
</feature>
<dbReference type="OrthoDB" id="8353433at2"/>
<feature type="transmembrane region" description="Helical" evidence="8">
    <location>
        <begin position="161"/>
        <end position="191"/>
    </location>
</feature>
<keyword evidence="5 8" id="KW-0812">Transmembrane</keyword>
<evidence type="ECO:0000256" key="5">
    <source>
        <dbReference type="ARBA" id="ARBA00022692"/>
    </source>
</evidence>
<dbReference type="InterPro" id="IPR050297">
    <property type="entry name" value="LipidA_mod_glycosyltrf_83"/>
</dbReference>
<dbReference type="GO" id="GO:0005886">
    <property type="term" value="C:plasma membrane"/>
    <property type="evidence" value="ECO:0007669"/>
    <property type="project" value="UniProtKB-SubCell"/>
</dbReference>
<dbReference type="GO" id="GO:0010041">
    <property type="term" value="P:response to iron(III) ion"/>
    <property type="evidence" value="ECO:0007669"/>
    <property type="project" value="TreeGrafter"/>
</dbReference>
<evidence type="ECO:0000256" key="2">
    <source>
        <dbReference type="ARBA" id="ARBA00022475"/>
    </source>
</evidence>
<evidence type="ECO:0000256" key="8">
    <source>
        <dbReference type="SAM" id="Phobius"/>
    </source>
</evidence>
<evidence type="ECO:0000256" key="7">
    <source>
        <dbReference type="ARBA" id="ARBA00023136"/>
    </source>
</evidence>
<feature type="transmembrane region" description="Helical" evidence="8">
    <location>
        <begin position="203"/>
        <end position="224"/>
    </location>
</feature>
<feature type="transmembrane region" description="Helical" evidence="8">
    <location>
        <begin position="88"/>
        <end position="106"/>
    </location>
</feature>
<feature type="transmembrane region" description="Helical" evidence="8">
    <location>
        <begin position="484"/>
        <end position="502"/>
    </location>
</feature>
<feature type="transmembrane region" description="Helical" evidence="8">
    <location>
        <begin position="326"/>
        <end position="345"/>
    </location>
</feature>
<feature type="transmembrane region" description="Helical" evidence="8">
    <location>
        <begin position="357"/>
        <end position="382"/>
    </location>
</feature>
<keyword evidence="6 8" id="KW-1133">Transmembrane helix</keyword>
<keyword evidence="7 8" id="KW-0472">Membrane</keyword>
<keyword evidence="2" id="KW-1003">Cell membrane</keyword>
<keyword evidence="4 10" id="KW-0808">Transferase</keyword>
<feature type="transmembrane region" description="Helical" evidence="8">
    <location>
        <begin position="7"/>
        <end position="26"/>
    </location>
</feature>
<comment type="subcellular location">
    <subcellularLocation>
        <location evidence="1">Cell membrane</location>
        <topology evidence="1">Multi-pass membrane protein</topology>
    </subcellularLocation>
</comment>
<evidence type="ECO:0000256" key="3">
    <source>
        <dbReference type="ARBA" id="ARBA00022676"/>
    </source>
</evidence>
<dbReference type="PANTHER" id="PTHR33908">
    <property type="entry name" value="MANNOSYLTRANSFERASE YKCB-RELATED"/>
    <property type="match status" value="1"/>
</dbReference>
<dbReference type="GeneID" id="302995357"/>